<dbReference type="RefSeq" id="WP_021330454.1">
    <property type="nucleotide sequence ID" value="NZ_AUZJ01000039.1"/>
</dbReference>
<dbReference type="Proteomes" id="UP000016646">
    <property type="component" value="Unassembled WGS sequence"/>
</dbReference>
<dbReference type="PANTHER" id="PTHR22789">
    <property type="entry name" value="FUCULOSE PHOSPHATE ALDOLASE"/>
    <property type="match status" value="1"/>
</dbReference>
<dbReference type="STRING" id="1125725.HMPREF1325_1034"/>
<dbReference type="GO" id="GO:0016832">
    <property type="term" value="F:aldehyde-lyase activity"/>
    <property type="evidence" value="ECO:0007669"/>
    <property type="project" value="TreeGrafter"/>
</dbReference>
<name>U2LFY6_TRESO</name>
<evidence type="ECO:0000313" key="5">
    <source>
        <dbReference type="EMBL" id="ERK03201.1"/>
    </source>
</evidence>
<reference evidence="6 7" key="1">
    <citation type="submission" date="2013-08" db="EMBL/GenBank/DDBJ databases">
        <authorList>
            <person name="Durkin A.S."/>
            <person name="Haft D.R."/>
            <person name="McCorrison J."/>
            <person name="Torralba M."/>
            <person name="Gillis M."/>
            <person name="Haft D.H."/>
            <person name="Methe B."/>
            <person name="Sutton G."/>
            <person name="Nelson K.E."/>
        </authorList>
    </citation>
    <scope>NUCLEOTIDE SEQUENCE [LARGE SCALE GENOMIC DNA]</scope>
    <source>
        <strain evidence="5 7">ATCC 35536</strain>
        <strain evidence="4 6">VPI DR56BR1116</strain>
    </source>
</reference>
<accession>U2LFY6</accession>
<dbReference type="eggNOG" id="COG0235">
    <property type="taxonomic scope" value="Bacteria"/>
</dbReference>
<keyword evidence="2" id="KW-0456">Lyase</keyword>
<dbReference type="PATRIC" id="fig|1125725.3.peg.1469"/>
<comment type="caution">
    <text evidence="4">The sequence shown here is derived from an EMBL/GenBank/DDBJ whole genome shotgun (WGS) entry which is preliminary data.</text>
</comment>
<dbReference type="EMBL" id="AVQI01000042">
    <property type="protein sequence ID" value="ERK03201.1"/>
    <property type="molecule type" value="Genomic_DNA"/>
</dbReference>
<dbReference type="GO" id="GO:0046872">
    <property type="term" value="F:metal ion binding"/>
    <property type="evidence" value="ECO:0007669"/>
    <property type="project" value="UniProtKB-KW"/>
</dbReference>
<dbReference type="InterPro" id="IPR001303">
    <property type="entry name" value="Aldolase_II/adducin_N"/>
</dbReference>
<organism evidence="4 6">
    <name type="scientific">Treponema socranskii subsp. socranskii VPI DR56BR1116 = ATCC 35536</name>
    <dbReference type="NCBI Taxonomy" id="1125725"/>
    <lineage>
        <taxon>Bacteria</taxon>
        <taxon>Pseudomonadati</taxon>
        <taxon>Spirochaetota</taxon>
        <taxon>Spirochaetia</taxon>
        <taxon>Spirochaetales</taxon>
        <taxon>Treponemataceae</taxon>
        <taxon>Treponema</taxon>
    </lineage>
</organism>
<evidence type="ECO:0000313" key="4">
    <source>
        <dbReference type="EMBL" id="ERF60583.1"/>
    </source>
</evidence>
<dbReference type="InterPro" id="IPR036409">
    <property type="entry name" value="Aldolase_II/adducin_N_sf"/>
</dbReference>
<evidence type="ECO:0000313" key="7">
    <source>
        <dbReference type="Proteomes" id="UP000016646"/>
    </source>
</evidence>
<dbReference type="EMBL" id="AUZJ01000039">
    <property type="protein sequence ID" value="ERF60583.1"/>
    <property type="molecule type" value="Genomic_DNA"/>
</dbReference>
<evidence type="ECO:0000259" key="3">
    <source>
        <dbReference type="SMART" id="SM01007"/>
    </source>
</evidence>
<dbReference type="SUPFAM" id="SSF53639">
    <property type="entry name" value="AraD/HMP-PK domain-like"/>
    <property type="match status" value="1"/>
</dbReference>
<sequence length="195" mass="21506">MYREFLKAKNEFLQAAARTYESGIQTGTGGNLSVRIPGTDLMIVKPSGYSYGQCNEENLTVTDFEGNLQEGTYKPTRESTLHGNLYKRYANIGGIVHTHSPYAILISLNFDELPLVTMHSQLKLKKPVQCIDVKTQAVTEDELPKVFAVMDSDPETAAFILKGHGIVAVASNPVKAGQIAELIEETAQIAWEQMK</sequence>
<keyword evidence="7" id="KW-1185">Reference proteome</keyword>
<evidence type="ECO:0000256" key="1">
    <source>
        <dbReference type="ARBA" id="ARBA00022723"/>
    </source>
</evidence>
<dbReference type="AlphaFoldDB" id="U2LFY6"/>
<feature type="domain" description="Class II aldolase/adducin N-terminal" evidence="3">
    <location>
        <begin position="10"/>
        <end position="191"/>
    </location>
</feature>
<evidence type="ECO:0000256" key="2">
    <source>
        <dbReference type="ARBA" id="ARBA00023239"/>
    </source>
</evidence>
<dbReference type="Proteomes" id="UP000016412">
    <property type="component" value="Unassembled WGS sequence"/>
</dbReference>
<evidence type="ECO:0000313" key="6">
    <source>
        <dbReference type="Proteomes" id="UP000016412"/>
    </source>
</evidence>
<keyword evidence="1" id="KW-0479">Metal-binding</keyword>
<dbReference type="OrthoDB" id="9794581at2"/>
<dbReference type="Pfam" id="PF00596">
    <property type="entry name" value="Aldolase_II"/>
    <property type="match status" value="1"/>
</dbReference>
<dbReference type="GO" id="GO:0019323">
    <property type="term" value="P:pentose catabolic process"/>
    <property type="evidence" value="ECO:0007669"/>
    <property type="project" value="TreeGrafter"/>
</dbReference>
<proteinExistence type="predicted"/>
<dbReference type="PANTHER" id="PTHR22789:SF0">
    <property type="entry name" value="3-OXO-TETRONATE 4-PHOSPHATE DECARBOXYLASE-RELATED"/>
    <property type="match status" value="1"/>
</dbReference>
<gene>
    <name evidence="5" type="ORF">HMPREF0860_2261</name>
    <name evidence="4" type="ORF">HMPREF1325_1034</name>
</gene>
<dbReference type="SMART" id="SM01007">
    <property type="entry name" value="Aldolase_II"/>
    <property type="match status" value="1"/>
</dbReference>
<protein>
    <submittedName>
        <fullName evidence="4 5">L-ribulose-5-phosphate 4-epimerase</fullName>
    </submittedName>
</protein>
<dbReference type="GO" id="GO:0005829">
    <property type="term" value="C:cytosol"/>
    <property type="evidence" value="ECO:0007669"/>
    <property type="project" value="TreeGrafter"/>
</dbReference>
<dbReference type="InterPro" id="IPR050197">
    <property type="entry name" value="Aldolase_class_II_sugar_metab"/>
</dbReference>
<dbReference type="Gene3D" id="3.40.225.10">
    <property type="entry name" value="Class II aldolase/adducin N-terminal domain"/>
    <property type="match status" value="1"/>
</dbReference>